<proteinExistence type="predicted"/>
<dbReference type="Proteomes" id="UP000054937">
    <property type="component" value="Unassembled WGS sequence"/>
</dbReference>
<evidence type="ECO:0000256" key="1">
    <source>
        <dbReference type="SAM" id="SignalP"/>
    </source>
</evidence>
<feature type="signal peptide" evidence="1">
    <location>
        <begin position="1"/>
        <end position="19"/>
    </location>
</feature>
<feature type="chain" id="PRO_5006867482" description="Transmembrane protein" evidence="1">
    <location>
        <begin position="20"/>
        <end position="242"/>
    </location>
</feature>
<organism evidence="2 3">
    <name type="scientific">Pseudocohnilembus persalinus</name>
    <name type="common">Ciliate</name>
    <dbReference type="NCBI Taxonomy" id="266149"/>
    <lineage>
        <taxon>Eukaryota</taxon>
        <taxon>Sar</taxon>
        <taxon>Alveolata</taxon>
        <taxon>Ciliophora</taxon>
        <taxon>Intramacronucleata</taxon>
        <taxon>Oligohymenophorea</taxon>
        <taxon>Scuticociliatia</taxon>
        <taxon>Philasterida</taxon>
        <taxon>Pseudocohnilembidae</taxon>
        <taxon>Pseudocohnilembus</taxon>
    </lineage>
</organism>
<keyword evidence="3" id="KW-1185">Reference proteome</keyword>
<evidence type="ECO:0008006" key="4">
    <source>
        <dbReference type="Google" id="ProtNLM"/>
    </source>
</evidence>
<name>A0A0V0QL20_PSEPJ</name>
<dbReference type="InParanoid" id="A0A0V0QL20"/>
<dbReference type="EMBL" id="LDAU01000148">
    <property type="protein sequence ID" value="KRX02971.1"/>
    <property type="molecule type" value="Genomic_DNA"/>
</dbReference>
<protein>
    <recommendedName>
        <fullName evidence="4">Transmembrane protein</fullName>
    </recommendedName>
</protein>
<reference evidence="2 3" key="1">
    <citation type="journal article" date="2015" name="Sci. Rep.">
        <title>Genome of the facultative scuticociliatosis pathogen Pseudocohnilembus persalinus provides insight into its virulence through horizontal gene transfer.</title>
        <authorList>
            <person name="Xiong J."/>
            <person name="Wang G."/>
            <person name="Cheng J."/>
            <person name="Tian M."/>
            <person name="Pan X."/>
            <person name="Warren A."/>
            <person name="Jiang C."/>
            <person name="Yuan D."/>
            <person name="Miao W."/>
        </authorList>
    </citation>
    <scope>NUCLEOTIDE SEQUENCE [LARGE SCALE GENOMIC DNA]</scope>
    <source>
        <strain evidence="2">36N120E</strain>
    </source>
</reference>
<keyword evidence="1" id="KW-0732">Signal</keyword>
<comment type="caution">
    <text evidence="2">The sequence shown here is derived from an EMBL/GenBank/DDBJ whole genome shotgun (WGS) entry which is preliminary data.</text>
</comment>
<gene>
    <name evidence="2" type="ORF">PPERSA_09389</name>
</gene>
<evidence type="ECO:0000313" key="3">
    <source>
        <dbReference type="Proteomes" id="UP000054937"/>
    </source>
</evidence>
<evidence type="ECO:0000313" key="2">
    <source>
        <dbReference type="EMBL" id="KRX02971.1"/>
    </source>
</evidence>
<accession>A0A0V0QL20</accession>
<dbReference type="AlphaFoldDB" id="A0A0V0QL20"/>
<sequence length="242" mass="27033">MKIRVVLIALVLLFSVVSADPSVEDEQKCVDLNVMSTCPSGDDECQNALDKWEKEFAKNDKCQSAQSKLDKLKGSDTFPSLDFVKCYQDINKEKNSEIFNLYYYNPIVNCASNATPISKKSSDSQLTIDSVLSCEVKNADVCLVQKASLSFKADVADFDKYYKEKCSQQRSEFSALLNDKSYSSYYPFDVRSCNASISFVGQSEDFNKQRDCKMKCANPGNETSGNILVFSSLIVLLLCSLL</sequence>